<name>A0ABV9H8H4_9MICO</name>
<evidence type="ECO:0000256" key="1">
    <source>
        <dbReference type="SAM" id="Phobius"/>
    </source>
</evidence>
<feature type="transmembrane region" description="Helical" evidence="1">
    <location>
        <begin position="33"/>
        <end position="53"/>
    </location>
</feature>
<reference evidence="3" key="1">
    <citation type="journal article" date="2019" name="Int. J. Syst. Evol. Microbiol.">
        <title>The Global Catalogue of Microorganisms (GCM) 10K type strain sequencing project: providing services to taxonomists for standard genome sequencing and annotation.</title>
        <authorList>
            <consortium name="The Broad Institute Genomics Platform"/>
            <consortium name="The Broad Institute Genome Sequencing Center for Infectious Disease"/>
            <person name="Wu L."/>
            <person name="Ma J."/>
        </authorList>
    </citation>
    <scope>NUCLEOTIDE SEQUENCE [LARGE SCALE GENOMIC DNA]</scope>
    <source>
        <strain evidence="3">CCUG 42722</strain>
    </source>
</reference>
<comment type="caution">
    <text evidence="2">The sequence shown here is derived from an EMBL/GenBank/DDBJ whole genome shotgun (WGS) entry which is preliminary data.</text>
</comment>
<evidence type="ECO:0000313" key="3">
    <source>
        <dbReference type="Proteomes" id="UP001596011"/>
    </source>
</evidence>
<keyword evidence="1" id="KW-1133">Transmembrane helix</keyword>
<organism evidence="2 3">
    <name type="scientific">Promicromonospora alba</name>
    <dbReference type="NCBI Taxonomy" id="1616110"/>
    <lineage>
        <taxon>Bacteria</taxon>
        <taxon>Bacillati</taxon>
        <taxon>Actinomycetota</taxon>
        <taxon>Actinomycetes</taxon>
        <taxon>Micrococcales</taxon>
        <taxon>Promicromonosporaceae</taxon>
        <taxon>Promicromonospora</taxon>
    </lineage>
</organism>
<keyword evidence="1" id="KW-0812">Transmembrane</keyword>
<sequence>MIRILRSLSVGFLLGWLLLAGLGLDGGVPGWWLPTALAIGVLTVILSTMVMSLSTAAGSVLRPAPSDDAIATAEREGRLHLARVVDISSTGTRINDNPVAELQLVVATSSRSPYSTRTRALIDEVRLPQFQPGNVVVVLQEKADQPAVTLLQSPPQSWRDKAADDTRVSRMDHAPEWAQEPTKARDARGILRIPAVVLVLLLVVGFAARLYPVRSELAEILAGAAPSEVADARTLRLERAESTLDPARAQEVIDDLVAEAGHNRFTEVHLGSTTASGTVPTAPDADTTDDIDWRDGKVTAREPSLIQPSGDELPLETFDAADVDWAGLQGLADRLPEQGGFELDEAPSVTVSVPSRTFDEDDVPYQISIWGSGAYHDASVTYDPDGNVISMNGGASGSEIAAWVAERQG</sequence>
<accession>A0ABV9H8H4</accession>
<protein>
    <submittedName>
        <fullName evidence="2">Uncharacterized protein</fullName>
    </submittedName>
</protein>
<dbReference type="RefSeq" id="WP_377130982.1">
    <property type="nucleotide sequence ID" value="NZ_JBHSFI010000001.1"/>
</dbReference>
<evidence type="ECO:0000313" key="2">
    <source>
        <dbReference type="EMBL" id="MFC4626657.1"/>
    </source>
</evidence>
<proteinExistence type="predicted"/>
<dbReference type="Proteomes" id="UP001596011">
    <property type="component" value="Unassembled WGS sequence"/>
</dbReference>
<keyword evidence="1" id="KW-0472">Membrane</keyword>
<keyword evidence="3" id="KW-1185">Reference proteome</keyword>
<gene>
    <name evidence="2" type="ORF">ACFO6V_00340</name>
</gene>
<feature type="transmembrane region" description="Helical" evidence="1">
    <location>
        <begin position="190"/>
        <end position="211"/>
    </location>
</feature>
<dbReference type="EMBL" id="JBHSFI010000001">
    <property type="protein sequence ID" value="MFC4626657.1"/>
    <property type="molecule type" value="Genomic_DNA"/>
</dbReference>